<dbReference type="PANTHER" id="PTHR33481">
    <property type="entry name" value="REVERSE TRANSCRIPTASE"/>
    <property type="match status" value="1"/>
</dbReference>
<dbReference type="OrthoDB" id="3935025at2759"/>
<dbReference type="Proteomes" id="UP000250140">
    <property type="component" value="Unassembled WGS sequence"/>
</dbReference>
<gene>
    <name evidence="1" type="ORF">AOQ84DRAFT_305295</name>
</gene>
<dbReference type="EMBL" id="KV751001">
    <property type="protein sequence ID" value="OCL02123.1"/>
    <property type="molecule type" value="Genomic_DNA"/>
</dbReference>
<reference evidence="1 2" key="1">
    <citation type="journal article" date="2016" name="Nat. Commun.">
        <title>Ectomycorrhizal ecology is imprinted in the genome of the dominant symbiotic fungus Cenococcum geophilum.</title>
        <authorList>
            <consortium name="DOE Joint Genome Institute"/>
            <person name="Peter M."/>
            <person name="Kohler A."/>
            <person name="Ohm R.A."/>
            <person name="Kuo A."/>
            <person name="Krutzmann J."/>
            <person name="Morin E."/>
            <person name="Arend M."/>
            <person name="Barry K.W."/>
            <person name="Binder M."/>
            <person name="Choi C."/>
            <person name="Clum A."/>
            <person name="Copeland A."/>
            <person name="Grisel N."/>
            <person name="Haridas S."/>
            <person name="Kipfer T."/>
            <person name="LaButti K."/>
            <person name="Lindquist E."/>
            <person name="Lipzen A."/>
            <person name="Maire R."/>
            <person name="Meier B."/>
            <person name="Mihaltcheva S."/>
            <person name="Molinier V."/>
            <person name="Murat C."/>
            <person name="Poggeler S."/>
            <person name="Quandt C.A."/>
            <person name="Sperisen C."/>
            <person name="Tritt A."/>
            <person name="Tisserant E."/>
            <person name="Crous P.W."/>
            <person name="Henrissat B."/>
            <person name="Nehls U."/>
            <person name="Egli S."/>
            <person name="Spatafora J.W."/>
            <person name="Grigoriev I.V."/>
            <person name="Martin F.M."/>
        </authorList>
    </citation>
    <scope>NUCLEOTIDE SEQUENCE [LARGE SCALE GENOMIC DNA]</scope>
    <source>
        <strain evidence="1 2">CBS 207.34</strain>
    </source>
</reference>
<proteinExistence type="predicted"/>
<organism evidence="1 2">
    <name type="scientific">Glonium stellatum</name>
    <dbReference type="NCBI Taxonomy" id="574774"/>
    <lineage>
        <taxon>Eukaryota</taxon>
        <taxon>Fungi</taxon>
        <taxon>Dikarya</taxon>
        <taxon>Ascomycota</taxon>
        <taxon>Pezizomycotina</taxon>
        <taxon>Dothideomycetes</taxon>
        <taxon>Pleosporomycetidae</taxon>
        <taxon>Gloniales</taxon>
        <taxon>Gloniaceae</taxon>
        <taxon>Glonium</taxon>
    </lineage>
</organism>
<protein>
    <submittedName>
        <fullName evidence="1">Uncharacterized protein</fullName>
    </submittedName>
</protein>
<accession>A0A8E2EP96</accession>
<evidence type="ECO:0000313" key="2">
    <source>
        <dbReference type="Proteomes" id="UP000250140"/>
    </source>
</evidence>
<sequence>IDEANTDNKVFKIAKWRKNTTRVQPLLLEGIEEETPDKQITELLRERIEIAEEPKERPGQRQVGFERLTRREVRQATIEVKTTTQGPDGTTVPGLKTIWDKEGDTITDLFNGYVQEGNHLFKDSTIALLLKQGRNQTTVKGWRPIALLSVLGKGLERAMAHRLC</sequence>
<evidence type="ECO:0000313" key="1">
    <source>
        <dbReference type="EMBL" id="OCL02123.1"/>
    </source>
</evidence>
<dbReference type="PANTHER" id="PTHR33481:SF1">
    <property type="entry name" value="ENDONUCLEASE_EXONUCLEASE_PHOSPHATASE DOMAIN-CONTAINING PROTEIN-RELATED"/>
    <property type="match status" value="1"/>
</dbReference>
<feature type="non-terminal residue" evidence="1">
    <location>
        <position position="1"/>
    </location>
</feature>
<name>A0A8E2EP96_9PEZI</name>
<dbReference type="AlphaFoldDB" id="A0A8E2EP96"/>
<keyword evidence="2" id="KW-1185">Reference proteome</keyword>